<dbReference type="Pfam" id="PF00067">
    <property type="entry name" value="p450"/>
    <property type="match status" value="1"/>
</dbReference>
<evidence type="ECO:0000256" key="5">
    <source>
        <dbReference type="ARBA" id="ARBA00023004"/>
    </source>
</evidence>
<dbReference type="Gene3D" id="1.10.630.10">
    <property type="entry name" value="Cytochrome P450"/>
    <property type="match status" value="1"/>
</dbReference>
<reference evidence="9 10" key="1">
    <citation type="submission" date="2018-04" db="EMBL/GenBank/DDBJ databases">
        <title>WGS assembly of Panicum hallii var. hallii HAL2.</title>
        <authorList>
            <person name="Lovell J."/>
            <person name="Jenkins J."/>
            <person name="Lowry D."/>
            <person name="Mamidi S."/>
            <person name="Sreedasyam A."/>
            <person name="Weng X."/>
            <person name="Barry K."/>
            <person name="Bonette J."/>
            <person name="Campitelli B."/>
            <person name="Daum C."/>
            <person name="Gordon S."/>
            <person name="Gould B."/>
            <person name="Lipzen A."/>
            <person name="MacQueen A."/>
            <person name="Palacio-Mejia J."/>
            <person name="Plott C."/>
            <person name="Shakirov E."/>
            <person name="Shu S."/>
            <person name="Yoshinaga Y."/>
            <person name="Zane M."/>
            <person name="Rokhsar D."/>
            <person name="Grimwood J."/>
            <person name="Schmutz J."/>
            <person name="Juenger T."/>
        </authorList>
    </citation>
    <scope>NUCLEOTIDE SEQUENCE [LARGE SCALE GENOMIC DNA]</scope>
    <source>
        <strain evidence="10">cv. HAL2</strain>
    </source>
</reference>
<dbReference type="EMBL" id="CM009751">
    <property type="protein sequence ID" value="PUZ65197.1"/>
    <property type="molecule type" value="Genomic_DNA"/>
</dbReference>
<dbReference type="PROSITE" id="PS51257">
    <property type="entry name" value="PROKAR_LIPOPROTEIN"/>
    <property type="match status" value="1"/>
</dbReference>
<comment type="cofactor">
    <cofactor evidence="7">
        <name>heme</name>
        <dbReference type="ChEBI" id="CHEBI:30413"/>
    </cofactor>
</comment>
<keyword evidence="3 7" id="KW-0479">Metal-binding</keyword>
<evidence type="ECO:0000256" key="6">
    <source>
        <dbReference type="ARBA" id="ARBA00023033"/>
    </source>
</evidence>
<evidence type="ECO:0000256" key="2">
    <source>
        <dbReference type="ARBA" id="ARBA00022617"/>
    </source>
</evidence>
<evidence type="ECO:0000256" key="1">
    <source>
        <dbReference type="ARBA" id="ARBA00010617"/>
    </source>
</evidence>
<dbReference type="GO" id="GO:0016705">
    <property type="term" value="F:oxidoreductase activity, acting on paired donors, with incorporation or reduction of molecular oxygen"/>
    <property type="evidence" value="ECO:0007669"/>
    <property type="project" value="InterPro"/>
</dbReference>
<protein>
    <recommendedName>
        <fullName evidence="11">Cytochrome P450 71A1</fullName>
    </recommendedName>
</protein>
<dbReference type="SUPFAM" id="SSF48264">
    <property type="entry name" value="Cytochrome P450"/>
    <property type="match status" value="1"/>
</dbReference>
<evidence type="ECO:0000256" key="8">
    <source>
        <dbReference type="RuleBase" id="RU000461"/>
    </source>
</evidence>
<dbReference type="OrthoDB" id="1055148at2759"/>
<gene>
    <name evidence="9" type="ORF">GQ55_3G204300</name>
</gene>
<feature type="binding site" description="axial binding residue" evidence="7">
    <location>
        <position position="466"/>
    </location>
    <ligand>
        <name>heme</name>
        <dbReference type="ChEBI" id="CHEBI:30413"/>
    </ligand>
    <ligandPart>
        <name>Fe</name>
        <dbReference type="ChEBI" id="CHEBI:18248"/>
    </ligandPart>
</feature>
<proteinExistence type="inferred from homology"/>
<evidence type="ECO:0000256" key="3">
    <source>
        <dbReference type="ARBA" id="ARBA00022723"/>
    </source>
</evidence>
<keyword evidence="6 8" id="KW-0503">Monooxygenase</keyword>
<evidence type="ECO:0008006" key="11">
    <source>
        <dbReference type="Google" id="ProtNLM"/>
    </source>
</evidence>
<dbReference type="AlphaFoldDB" id="A0A2T7EBJ8"/>
<dbReference type="STRING" id="1504633.A0A2T7EBJ8"/>
<dbReference type="InterPro" id="IPR002401">
    <property type="entry name" value="Cyt_P450_E_grp-I"/>
</dbReference>
<evidence type="ECO:0000313" key="10">
    <source>
        <dbReference type="Proteomes" id="UP000244336"/>
    </source>
</evidence>
<dbReference type="CDD" id="cd11072">
    <property type="entry name" value="CYP71-like"/>
    <property type="match status" value="1"/>
</dbReference>
<dbReference type="InterPro" id="IPR001128">
    <property type="entry name" value="Cyt_P450"/>
</dbReference>
<keyword evidence="2 7" id="KW-0349">Heme</keyword>
<evidence type="ECO:0000256" key="4">
    <source>
        <dbReference type="ARBA" id="ARBA00023002"/>
    </source>
</evidence>
<accession>A0A2T7EBJ8</accession>
<dbReference type="InterPro" id="IPR036396">
    <property type="entry name" value="Cyt_P450_sf"/>
</dbReference>
<dbReference type="PROSITE" id="PS00086">
    <property type="entry name" value="CYTOCHROME_P450"/>
    <property type="match status" value="1"/>
</dbReference>
<dbReference type="Proteomes" id="UP000244336">
    <property type="component" value="Chromosome 3"/>
</dbReference>
<dbReference type="FunFam" id="1.10.630.10:FF:000043">
    <property type="entry name" value="Cytochrome P450 99A2"/>
    <property type="match status" value="1"/>
</dbReference>
<keyword evidence="4 8" id="KW-0560">Oxidoreductase</keyword>
<dbReference type="PANTHER" id="PTHR47955:SF15">
    <property type="entry name" value="CYTOCHROME P450 71A2-LIKE"/>
    <property type="match status" value="1"/>
</dbReference>
<organism evidence="9 10">
    <name type="scientific">Panicum hallii var. hallii</name>
    <dbReference type="NCBI Taxonomy" id="1504633"/>
    <lineage>
        <taxon>Eukaryota</taxon>
        <taxon>Viridiplantae</taxon>
        <taxon>Streptophyta</taxon>
        <taxon>Embryophyta</taxon>
        <taxon>Tracheophyta</taxon>
        <taxon>Spermatophyta</taxon>
        <taxon>Magnoliopsida</taxon>
        <taxon>Liliopsida</taxon>
        <taxon>Poales</taxon>
        <taxon>Poaceae</taxon>
        <taxon>PACMAD clade</taxon>
        <taxon>Panicoideae</taxon>
        <taxon>Panicodae</taxon>
        <taxon>Paniceae</taxon>
        <taxon>Panicinae</taxon>
        <taxon>Panicum</taxon>
        <taxon>Panicum sect. Panicum</taxon>
    </lineage>
</organism>
<keyword evidence="5 7" id="KW-0408">Iron</keyword>
<dbReference type="GO" id="GO:0005506">
    <property type="term" value="F:iron ion binding"/>
    <property type="evidence" value="ECO:0007669"/>
    <property type="project" value="InterPro"/>
</dbReference>
<dbReference type="InterPro" id="IPR017972">
    <property type="entry name" value="Cyt_P450_CS"/>
</dbReference>
<dbReference type="GO" id="GO:0020037">
    <property type="term" value="F:heme binding"/>
    <property type="evidence" value="ECO:0007669"/>
    <property type="project" value="InterPro"/>
</dbReference>
<dbReference type="GO" id="GO:0004497">
    <property type="term" value="F:monooxygenase activity"/>
    <property type="evidence" value="ECO:0007669"/>
    <property type="project" value="UniProtKB-KW"/>
</dbReference>
<evidence type="ECO:0000313" key="9">
    <source>
        <dbReference type="EMBL" id="PUZ65197.1"/>
    </source>
</evidence>
<sequence length="538" mass="60055">MAVSVRSNGSATHLMALPQLDSNLALFLLLVASCFVIVRLRLHRPGHNNGGQVLPPSPPGLPIIGNMHQLGRGHHHRKLQALARRHGDIFLLQLGAAPTLVVSSASTAEEVLRSHDHVFCGRPQQHTSRGILYDCRDVAFSPYGERRRQLRRIAVEHLLSVKRVDSLRLLREDEVAPLMARIHAASSPEDVGGKLRAVNLSELIVNLSYTVTSRAAFGNKLGGMDPGTFRAMMKEVTDLLETIAVSDMFPRLWWLDWAVGLDARIKRTAGKLDDVLERALQEHEKRSESEDEAGDLLDDLLSVVKEGGEGFNLDRIDVKGLILDLFISGIDTTSKAIEWAMAYLIKNPREMAKVQVEVRQIAGAQGVLEEQLWKMGRLMATLKEAMRLHPPVPLLIPHETIQDIKFHGYDIPAKTRVFINAWAIGRDKESWENAEEFMPERFMHNAIDYNGRDFRFIPFSAGRRGCPGIEFATRLAELALANLLYHFYWELPEGHDVESFEVVESSGLSPALKSALTLVAKPLQVGTWQTSIGTLSQK</sequence>
<dbReference type="PANTHER" id="PTHR47955">
    <property type="entry name" value="CYTOCHROME P450 FAMILY 71 PROTEIN"/>
    <property type="match status" value="1"/>
</dbReference>
<dbReference type="Gramene" id="PUZ65197">
    <property type="protein sequence ID" value="PUZ65197"/>
    <property type="gene ID" value="GQ55_3G204300"/>
</dbReference>
<name>A0A2T7EBJ8_9POAL</name>
<dbReference type="PRINTS" id="PR00385">
    <property type="entry name" value="P450"/>
</dbReference>
<evidence type="ECO:0000256" key="7">
    <source>
        <dbReference type="PIRSR" id="PIRSR602401-1"/>
    </source>
</evidence>
<dbReference type="PRINTS" id="PR00463">
    <property type="entry name" value="EP450I"/>
</dbReference>
<keyword evidence="10" id="KW-1185">Reference proteome</keyword>
<comment type="similarity">
    <text evidence="1 8">Belongs to the cytochrome P450 family.</text>
</comment>